<protein>
    <submittedName>
        <fullName evidence="3">Acetyltransferase (Isoleucine patch superfamily)</fullName>
    </submittedName>
</protein>
<dbReference type="PANTHER" id="PTHR23416">
    <property type="entry name" value="SIALIC ACID SYNTHASE-RELATED"/>
    <property type="match status" value="1"/>
</dbReference>
<accession>A0A1I1GGX6</accession>
<organism evidence="3 4">
    <name type="scientific">Alkalibacterium subtropicum</name>
    <dbReference type="NCBI Taxonomy" id="753702"/>
    <lineage>
        <taxon>Bacteria</taxon>
        <taxon>Bacillati</taxon>
        <taxon>Bacillota</taxon>
        <taxon>Bacilli</taxon>
        <taxon>Lactobacillales</taxon>
        <taxon>Carnobacteriaceae</taxon>
        <taxon>Alkalibacterium</taxon>
    </lineage>
</organism>
<dbReference type="EMBL" id="FOLT01000003">
    <property type="protein sequence ID" value="SFC10695.1"/>
    <property type="molecule type" value="Genomic_DNA"/>
</dbReference>
<sequence>MENKSRGRDKFDKYKNIIYLLVNIISVLPRRLRMLLMNSFRNQNGIPGLVIRYILLRSLTNKCGYNVSIHPGVYIFHLENLVVGDNVSIHPMCYIDAIGGIEIGDDVSIAHSTTIMSSEHKYTDCDILIKNQGVIYRETIIKSNVWIGAGARILAGSVINEGAIIASGAVIKNTVESNYIYGGVPGKKIKER</sequence>
<evidence type="ECO:0000313" key="4">
    <source>
        <dbReference type="Proteomes" id="UP000199612"/>
    </source>
</evidence>
<dbReference type="SUPFAM" id="SSF51161">
    <property type="entry name" value="Trimeric LpxA-like enzymes"/>
    <property type="match status" value="1"/>
</dbReference>
<dbReference type="RefSeq" id="WP_091528850.1">
    <property type="nucleotide sequence ID" value="NZ_FOLT01000003.1"/>
</dbReference>
<gene>
    <name evidence="3" type="ORF">SAMN04488102_10368</name>
</gene>
<dbReference type="PANTHER" id="PTHR23416:SF23">
    <property type="entry name" value="ACETYLTRANSFERASE C18B11.09C-RELATED"/>
    <property type="match status" value="1"/>
</dbReference>
<keyword evidence="2 3" id="KW-0808">Transferase</keyword>
<dbReference type="STRING" id="753702.SAMN04488102_10368"/>
<dbReference type="GO" id="GO:0008374">
    <property type="term" value="F:O-acyltransferase activity"/>
    <property type="evidence" value="ECO:0007669"/>
    <property type="project" value="TreeGrafter"/>
</dbReference>
<reference evidence="4" key="1">
    <citation type="submission" date="2016-10" db="EMBL/GenBank/DDBJ databases">
        <authorList>
            <person name="Varghese N."/>
            <person name="Submissions S."/>
        </authorList>
    </citation>
    <scope>NUCLEOTIDE SEQUENCE [LARGE SCALE GENOMIC DNA]</scope>
    <source>
        <strain evidence="4">DSM 23664</strain>
    </source>
</reference>
<evidence type="ECO:0000256" key="2">
    <source>
        <dbReference type="ARBA" id="ARBA00022679"/>
    </source>
</evidence>
<dbReference type="CDD" id="cd04647">
    <property type="entry name" value="LbH_MAT_like"/>
    <property type="match status" value="1"/>
</dbReference>
<dbReference type="Proteomes" id="UP000199612">
    <property type="component" value="Unassembled WGS sequence"/>
</dbReference>
<dbReference type="InterPro" id="IPR011004">
    <property type="entry name" value="Trimer_LpxA-like_sf"/>
</dbReference>
<keyword evidence="4" id="KW-1185">Reference proteome</keyword>
<dbReference type="AlphaFoldDB" id="A0A1I1GGX6"/>
<dbReference type="OrthoDB" id="9812571at2"/>
<dbReference type="Pfam" id="PF00132">
    <property type="entry name" value="Hexapep"/>
    <property type="match status" value="1"/>
</dbReference>
<evidence type="ECO:0000256" key="1">
    <source>
        <dbReference type="ARBA" id="ARBA00007274"/>
    </source>
</evidence>
<proteinExistence type="inferred from homology"/>
<dbReference type="InterPro" id="IPR001451">
    <property type="entry name" value="Hexapep"/>
</dbReference>
<dbReference type="InterPro" id="IPR051159">
    <property type="entry name" value="Hexapeptide_acetyltransf"/>
</dbReference>
<dbReference type="Gene3D" id="2.160.10.10">
    <property type="entry name" value="Hexapeptide repeat proteins"/>
    <property type="match status" value="1"/>
</dbReference>
<comment type="similarity">
    <text evidence="1">Belongs to the transferase hexapeptide repeat family.</text>
</comment>
<name>A0A1I1GGX6_9LACT</name>
<dbReference type="GO" id="GO:0005829">
    <property type="term" value="C:cytosol"/>
    <property type="evidence" value="ECO:0007669"/>
    <property type="project" value="TreeGrafter"/>
</dbReference>
<evidence type="ECO:0000313" key="3">
    <source>
        <dbReference type="EMBL" id="SFC10695.1"/>
    </source>
</evidence>